<comment type="subcellular location">
    <subcellularLocation>
        <location evidence="5">Cell membrane</location>
        <topology evidence="5">Lipid-anchor</topology>
        <orientation evidence="5">Cytoplasmic side</orientation>
    </subcellularLocation>
</comment>
<comment type="pathway">
    <text evidence="1 5">Glycan biosynthesis; glycogen metabolism.</text>
</comment>
<dbReference type="InterPro" id="IPR011613">
    <property type="entry name" value="GH15-like"/>
</dbReference>
<evidence type="ECO:0000256" key="4">
    <source>
        <dbReference type="ARBA" id="ARBA00022860"/>
    </source>
</evidence>
<organism evidence="7 8">
    <name type="scientific">Romanomermis culicivorax</name>
    <name type="common">Nematode worm</name>
    <dbReference type="NCBI Taxonomy" id="13658"/>
    <lineage>
        <taxon>Eukaryota</taxon>
        <taxon>Metazoa</taxon>
        <taxon>Ecdysozoa</taxon>
        <taxon>Nematoda</taxon>
        <taxon>Enoplea</taxon>
        <taxon>Dorylaimia</taxon>
        <taxon>Mermithida</taxon>
        <taxon>Mermithoidea</taxon>
        <taxon>Mermithidae</taxon>
        <taxon>Romanomermis</taxon>
    </lineage>
</organism>
<evidence type="ECO:0000313" key="7">
    <source>
        <dbReference type="Proteomes" id="UP000887565"/>
    </source>
</evidence>
<evidence type="ECO:0000256" key="1">
    <source>
        <dbReference type="ARBA" id="ARBA00005131"/>
    </source>
</evidence>
<dbReference type="GO" id="GO:0005886">
    <property type="term" value="C:plasma membrane"/>
    <property type="evidence" value="ECO:0007669"/>
    <property type="project" value="UniProtKB-SubCell"/>
</dbReference>
<evidence type="ECO:0000256" key="3">
    <source>
        <dbReference type="ARBA" id="ARBA00022600"/>
    </source>
</evidence>
<sequence>MDATSLYLLTLAQLTASGLQIVYTLDEVAFIQNLVFYIENAYCIADYGVWERGDKTNHGLPELNASSIGMAKAALQALNDLDLFGARGSQTSVIHVLPDEMQQCQISENTAGNVAVLQSMLPRESYSKEIDASLLSIIGYPAFSVEDADLIQLTRVSIEDKLGGVYGFKRFLRDGYKTAREDPTRLYYEPAELQKFENLECEWPIFFCYMILDSLYTGDTARQENLKFDYSEIESKSEFFALMIELSQYRKLLNDVIVESDDGLKLVPELYMVPLEKVDLELKEPHSQKRIAAGSTPFLWAQSLYILGCLLECNLIQCAEIDPLNRRLCTEKRPDIVVQVVVLAEDRETKKILSDHGIHVDTVEDVSPFVVQPASTLGKIYSQLGMRKSSKLQLSGRPSREVGLLSTSKLYVIDDRIFAFTPKFIDWQRFYLTYDTNILVDTTKSELFYVKSSWNVPGRPLVVISLSKAMITESLVYTPCFPPGKHLMPPLDPHDVTADAPARKQTSSFGNPSGMIATLKKMKSGYLSGTRINVGRIQDFVTTSCITKLNFLTSDEQGLDKEFKFFLDSMLNPSETPRARLPSGGGMGGLFARRMSVDHRSKMSVVRGYANQRRKSMFIEANSEDALRRLRAKYTSALTSSNASPYASQTSIYTSPNMPSSPAVADDMFKPDYIGHRAPGLGYAAFE</sequence>
<keyword evidence="5" id="KW-0636">Prenylation</keyword>
<evidence type="ECO:0000313" key="8">
    <source>
        <dbReference type="WBParaSite" id="nRc.2.0.1.t10925-RA"/>
    </source>
</evidence>
<dbReference type="WBParaSite" id="nRc.2.0.1.t10925-RA">
    <property type="protein sequence ID" value="nRc.2.0.1.t10925-RA"/>
    <property type="gene ID" value="nRc.2.0.1.g10925"/>
</dbReference>
<feature type="domain" description="GH15-like" evidence="6">
    <location>
        <begin position="2"/>
        <end position="454"/>
    </location>
</feature>
<evidence type="ECO:0000256" key="2">
    <source>
        <dbReference type="ARBA" id="ARBA00007128"/>
    </source>
</evidence>
<dbReference type="PANTHER" id="PTHR10749">
    <property type="entry name" value="PHOSPHORYLASE B KINASE REGULATORY SUBUNIT"/>
    <property type="match status" value="1"/>
</dbReference>
<keyword evidence="5" id="KW-0449">Lipoprotein</keyword>
<dbReference type="GO" id="GO:0005516">
    <property type="term" value="F:calmodulin binding"/>
    <property type="evidence" value="ECO:0007669"/>
    <property type="project" value="UniProtKB-KW"/>
</dbReference>
<comment type="function">
    <text evidence="5">Phosphorylase b kinase catalyzes the phosphorylation of serine in certain substrates, including troponin I.</text>
</comment>
<accession>A0A915I9S5</accession>
<dbReference type="InterPro" id="IPR008734">
    <property type="entry name" value="PHK_A/B_su"/>
</dbReference>
<dbReference type="Proteomes" id="UP000887565">
    <property type="component" value="Unplaced"/>
</dbReference>
<evidence type="ECO:0000256" key="5">
    <source>
        <dbReference type="RuleBase" id="RU364123"/>
    </source>
</evidence>
<dbReference type="InterPro" id="IPR008928">
    <property type="entry name" value="6-hairpin_glycosidase_sf"/>
</dbReference>
<keyword evidence="5" id="KW-0119">Carbohydrate metabolism</keyword>
<keyword evidence="3 5" id="KW-0321">Glycogen metabolism</keyword>
<dbReference type="Pfam" id="PF00723">
    <property type="entry name" value="Glyco_hydro_15"/>
    <property type="match status" value="1"/>
</dbReference>
<dbReference type="GO" id="GO:0005977">
    <property type="term" value="P:glycogen metabolic process"/>
    <property type="evidence" value="ECO:0007669"/>
    <property type="project" value="UniProtKB-KW"/>
</dbReference>
<dbReference type="GO" id="GO:0005964">
    <property type="term" value="C:phosphorylase kinase complex"/>
    <property type="evidence" value="ECO:0007669"/>
    <property type="project" value="TreeGrafter"/>
</dbReference>
<evidence type="ECO:0000259" key="6">
    <source>
        <dbReference type="Pfam" id="PF00723"/>
    </source>
</evidence>
<dbReference type="PANTHER" id="PTHR10749:SF7">
    <property type="entry name" value="PHOSPHORYLASE B KINASE REGULATORY SUBUNIT ALPHA-RELATED"/>
    <property type="match status" value="1"/>
</dbReference>
<keyword evidence="5" id="KW-1003">Cell membrane</keyword>
<keyword evidence="4 5" id="KW-0112">Calmodulin-binding</keyword>
<reference evidence="8" key="1">
    <citation type="submission" date="2022-11" db="UniProtKB">
        <authorList>
            <consortium name="WormBaseParasite"/>
        </authorList>
    </citation>
    <scope>IDENTIFICATION</scope>
</reference>
<dbReference type="AlphaFoldDB" id="A0A915I9S5"/>
<keyword evidence="5" id="KW-0472">Membrane</keyword>
<name>A0A915I9S5_ROMCU</name>
<protein>
    <recommendedName>
        <fullName evidence="5">Phosphorylase b kinase regulatory subunit</fullName>
    </recommendedName>
</protein>
<proteinExistence type="inferred from homology"/>
<comment type="similarity">
    <text evidence="2 5">Belongs to the phosphorylase b kinase regulatory chain family.</text>
</comment>
<dbReference type="OMA" id="LFICYLM"/>
<dbReference type="SUPFAM" id="SSF48208">
    <property type="entry name" value="Six-hairpin glycosidases"/>
    <property type="match status" value="1"/>
</dbReference>
<keyword evidence="7" id="KW-1185">Reference proteome</keyword>